<protein>
    <submittedName>
        <fullName evidence="5">FAD-binding oxidoreductase</fullName>
    </submittedName>
</protein>
<dbReference type="GO" id="GO:0016491">
    <property type="term" value="F:oxidoreductase activity"/>
    <property type="evidence" value="ECO:0007669"/>
    <property type="project" value="InterPro"/>
</dbReference>
<dbReference type="SUPFAM" id="SSF63380">
    <property type="entry name" value="Riboflavin synthase domain-like"/>
    <property type="match status" value="1"/>
</dbReference>
<dbReference type="OrthoDB" id="9789468at2"/>
<organism evidence="5 6">
    <name type="scientific">Flavobacterium sandaracinum</name>
    <dbReference type="NCBI Taxonomy" id="2541733"/>
    <lineage>
        <taxon>Bacteria</taxon>
        <taxon>Pseudomonadati</taxon>
        <taxon>Bacteroidota</taxon>
        <taxon>Flavobacteriia</taxon>
        <taxon>Flavobacteriales</taxon>
        <taxon>Flavobacteriaceae</taxon>
        <taxon>Flavobacterium</taxon>
    </lineage>
</organism>
<dbReference type="SUPFAM" id="SSF52343">
    <property type="entry name" value="Ferredoxin reductase-like, C-terminal NADP-linked domain"/>
    <property type="match status" value="1"/>
</dbReference>
<evidence type="ECO:0000313" key="6">
    <source>
        <dbReference type="Proteomes" id="UP000294644"/>
    </source>
</evidence>
<dbReference type="InterPro" id="IPR029039">
    <property type="entry name" value="Flavoprotein-like_sf"/>
</dbReference>
<dbReference type="GO" id="GO:0050660">
    <property type="term" value="F:flavin adenine dinucleotide binding"/>
    <property type="evidence" value="ECO:0007669"/>
    <property type="project" value="TreeGrafter"/>
</dbReference>
<evidence type="ECO:0000259" key="3">
    <source>
        <dbReference type="PROSITE" id="PS50902"/>
    </source>
</evidence>
<dbReference type="PROSITE" id="PS51384">
    <property type="entry name" value="FAD_FR"/>
    <property type="match status" value="1"/>
</dbReference>
<dbReference type="InterPro" id="IPR001433">
    <property type="entry name" value="OxRdtase_FAD/NAD-bd"/>
</dbReference>
<dbReference type="Pfam" id="PF00258">
    <property type="entry name" value="Flavodoxin_1"/>
    <property type="match status" value="1"/>
</dbReference>
<dbReference type="PANTHER" id="PTHR19384">
    <property type="entry name" value="NITRIC OXIDE SYNTHASE-RELATED"/>
    <property type="match status" value="1"/>
</dbReference>
<dbReference type="Pfam" id="PF03929">
    <property type="entry name" value="PepSY_TM"/>
    <property type="match status" value="1"/>
</dbReference>
<feature type="domain" description="Flavodoxin-like" evidence="3">
    <location>
        <begin position="341"/>
        <end position="480"/>
    </location>
</feature>
<keyword evidence="6" id="KW-1185">Reference proteome</keyword>
<dbReference type="InterPro" id="IPR017927">
    <property type="entry name" value="FAD-bd_FR_type"/>
</dbReference>
<dbReference type="Gene3D" id="2.40.30.10">
    <property type="entry name" value="Translation factors"/>
    <property type="match status" value="1"/>
</dbReference>
<dbReference type="GO" id="GO:0010181">
    <property type="term" value="F:FMN binding"/>
    <property type="evidence" value="ECO:0007669"/>
    <property type="project" value="InterPro"/>
</dbReference>
<dbReference type="EMBL" id="SMFN01000016">
    <property type="protein sequence ID" value="TDE02255.1"/>
    <property type="molecule type" value="Genomic_DNA"/>
</dbReference>
<evidence type="ECO:0000313" key="5">
    <source>
        <dbReference type="EMBL" id="TDE02255.1"/>
    </source>
</evidence>
<reference evidence="5 6" key="1">
    <citation type="submission" date="2019-03" db="EMBL/GenBank/DDBJ databases">
        <title>Flavobacterium LB-D12 sp. nov., isolated from arctic soil.</title>
        <authorList>
            <person name="Chaudhary D.K."/>
        </authorList>
    </citation>
    <scope>NUCLEOTIDE SEQUENCE [LARGE SCALE GENOMIC DNA]</scope>
    <source>
        <strain evidence="5 6">LB-D12</strain>
    </source>
</reference>
<dbReference type="SUPFAM" id="SSF52218">
    <property type="entry name" value="Flavoproteins"/>
    <property type="match status" value="1"/>
</dbReference>
<name>A0A4R5CWH0_9FLAO</name>
<dbReference type="InterPro" id="IPR005625">
    <property type="entry name" value="PepSY-ass_TM"/>
</dbReference>
<keyword evidence="2" id="KW-1133">Transmembrane helix</keyword>
<feature type="transmembrane region" description="Helical" evidence="2">
    <location>
        <begin position="298"/>
        <end position="323"/>
    </location>
</feature>
<feature type="transmembrane region" description="Helical" evidence="2">
    <location>
        <begin position="172"/>
        <end position="195"/>
    </location>
</feature>
<keyword evidence="2" id="KW-0812">Transmembrane</keyword>
<dbReference type="InterPro" id="IPR039261">
    <property type="entry name" value="FNR_nucleotide-bd"/>
</dbReference>
<gene>
    <name evidence="5" type="ORF">E0F91_12740</name>
</gene>
<sequence>MTLSFWRYSHLALAVFSAAFLVLASVTGVILAVDAIQEKTPPYKVENFEKITLGKTLPVLKKAYPEITELSVNHNQFVTLQGIDQEDNDINAYINARTGKILGQPIKKGEFIQWTTALHRSLFLKETGRFIVGFISFLLVLISISGFALILNRQRSLRSLFSKIVKENFAQYYHVFLGRLSLIPILIIALSGTYLTLEKFNFFIEKTDSEEKTEIVATTPISKKGTATSIFKNTLLADVKKIEFPFSDDPEEYYIITLQDREIEVNQITGAIVSETPFPLQTLVSDWSLDLHTGRSSILWAIILGIASLNILFFIYSGFAMTLKRRASRIKNKYKAEESTFILLVGSENGSSLLFANAIQKQLLAHGKKVFLTELNNYSVYPKAEHLIVFTSTHGLGDAPSNASKFVSLINKTVQQQKINVSVVGFGSKAYPDFCGYAQEIDVLLAQQNWAKRLLELQTVNDKSADEFVSWVKLWSAKTGIPLSATPSLYNEVPKGLQKMTVLDKTAISDTEHTFLLTLRTSRSAKFTSGDLLAIYPANDNQERLYSIGNHNGNIQLVVKLHPTGLGSGYLYTMEPGSVFKARIIKNQNFHFPKKASKVALISNGTGIAPFLGMIEQNKKKTEIHLYCGFRKATETVLGYEKFADEMIKKQQLKSFYLALSREVNHHYVMDLINRDADFFMDLLSQGGVVMICGSLAMQKDVEAALDTLCLNKTGKGIADYKTNDQVLTDCY</sequence>
<feature type="transmembrane region" description="Helical" evidence="2">
    <location>
        <begin position="130"/>
        <end position="151"/>
    </location>
</feature>
<evidence type="ECO:0000259" key="4">
    <source>
        <dbReference type="PROSITE" id="PS51384"/>
    </source>
</evidence>
<dbReference type="RefSeq" id="WP_132066849.1">
    <property type="nucleotide sequence ID" value="NZ_SMFN01000016.1"/>
</dbReference>
<keyword evidence="2" id="KW-0472">Membrane</keyword>
<evidence type="ECO:0000256" key="1">
    <source>
        <dbReference type="ARBA" id="ARBA00022630"/>
    </source>
</evidence>
<dbReference type="InterPro" id="IPR008254">
    <property type="entry name" value="Flavodoxin/NO_synth"/>
</dbReference>
<dbReference type="Gene3D" id="3.40.50.80">
    <property type="entry name" value="Nucleotide-binding domain of ferredoxin-NADP reductase (FNR) module"/>
    <property type="match status" value="1"/>
</dbReference>
<dbReference type="Gene3D" id="3.40.50.360">
    <property type="match status" value="1"/>
</dbReference>
<dbReference type="InterPro" id="IPR017938">
    <property type="entry name" value="Riboflavin_synthase-like_b-brl"/>
</dbReference>
<evidence type="ECO:0000256" key="2">
    <source>
        <dbReference type="SAM" id="Phobius"/>
    </source>
</evidence>
<keyword evidence="1" id="KW-0285">Flavoprotein</keyword>
<dbReference type="GO" id="GO:0005829">
    <property type="term" value="C:cytosol"/>
    <property type="evidence" value="ECO:0007669"/>
    <property type="project" value="TreeGrafter"/>
</dbReference>
<dbReference type="AlphaFoldDB" id="A0A4R5CWH0"/>
<feature type="domain" description="FAD-binding FR-type" evidence="4">
    <location>
        <begin position="495"/>
        <end position="593"/>
    </location>
</feature>
<comment type="caution">
    <text evidence="5">The sequence shown here is derived from an EMBL/GenBank/DDBJ whole genome shotgun (WGS) entry which is preliminary data.</text>
</comment>
<dbReference type="Pfam" id="PF00175">
    <property type="entry name" value="NAD_binding_1"/>
    <property type="match status" value="1"/>
</dbReference>
<accession>A0A4R5CWH0</accession>
<proteinExistence type="predicted"/>
<dbReference type="Proteomes" id="UP000294644">
    <property type="component" value="Unassembled WGS sequence"/>
</dbReference>
<dbReference type="PROSITE" id="PS50902">
    <property type="entry name" value="FLAVODOXIN_LIKE"/>
    <property type="match status" value="1"/>
</dbReference>